<dbReference type="EMBL" id="BRXW01000632">
    <property type="protein sequence ID" value="GMH71006.1"/>
    <property type="molecule type" value="Genomic_DNA"/>
</dbReference>
<dbReference type="Proteomes" id="UP001165122">
    <property type="component" value="Unassembled WGS sequence"/>
</dbReference>
<reference evidence="3" key="1">
    <citation type="journal article" date="2023" name="Commun. Biol.">
        <title>Genome analysis of Parmales, the sister group of diatoms, reveals the evolutionary specialization of diatoms from phago-mixotrophs to photoautotrophs.</title>
        <authorList>
            <person name="Ban H."/>
            <person name="Sato S."/>
            <person name="Yoshikawa S."/>
            <person name="Yamada K."/>
            <person name="Nakamura Y."/>
            <person name="Ichinomiya M."/>
            <person name="Sato N."/>
            <person name="Blanc-Mathieu R."/>
            <person name="Endo H."/>
            <person name="Kuwata A."/>
            <person name="Ogata H."/>
        </authorList>
    </citation>
    <scope>NUCLEOTIDE SEQUENCE [LARGE SCALE GENOMIC DNA]</scope>
    <source>
        <strain evidence="3">NIES 3700</strain>
    </source>
</reference>
<gene>
    <name evidence="2" type="ORF">TrLO_g7510</name>
</gene>
<evidence type="ECO:0000313" key="3">
    <source>
        <dbReference type="Proteomes" id="UP001165122"/>
    </source>
</evidence>
<feature type="region of interest" description="Disordered" evidence="1">
    <location>
        <begin position="40"/>
        <end position="107"/>
    </location>
</feature>
<protein>
    <submittedName>
        <fullName evidence="2">Uncharacterized protein</fullName>
    </submittedName>
</protein>
<dbReference type="AlphaFoldDB" id="A0A9W7AHR5"/>
<accession>A0A9W7AHR5</accession>
<comment type="caution">
    <text evidence="2">The sequence shown here is derived from an EMBL/GenBank/DDBJ whole genome shotgun (WGS) entry which is preliminary data.</text>
</comment>
<name>A0A9W7AHR5_9STRA</name>
<proteinExistence type="predicted"/>
<keyword evidence="3" id="KW-1185">Reference proteome</keyword>
<sequence>MSTNLKSLKVAELRERCSSTLSSVPANLAKMKKADMMKLLNDHAAAAEEERATKKRKINPPSAQTTPKHSPFPSTNSAPPSRPPSLPPSRPVSTPNSPYPPMTTDSVTVSPLTVQLTTFKSLLTPHLPKPQTGLAGETSRESKTFNDRTLDWNQTLLPPLPYTADDTKTVMFNEENEEIEKPEGWWGVVDVGKR</sequence>
<feature type="compositionally biased region" description="Polar residues" evidence="1">
    <location>
        <begin position="61"/>
        <end position="76"/>
    </location>
</feature>
<organism evidence="2 3">
    <name type="scientific">Triparma laevis f. longispina</name>
    <dbReference type="NCBI Taxonomy" id="1714387"/>
    <lineage>
        <taxon>Eukaryota</taxon>
        <taxon>Sar</taxon>
        <taxon>Stramenopiles</taxon>
        <taxon>Ochrophyta</taxon>
        <taxon>Bolidophyceae</taxon>
        <taxon>Parmales</taxon>
        <taxon>Triparmaceae</taxon>
        <taxon>Triparma</taxon>
    </lineage>
</organism>
<feature type="compositionally biased region" description="Pro residues" evidence="1">
    <location>
        <begin position="80"/>
        <end position="90"/>
    </location>
</feature>
<evidence type="ECO:0000313" key="2">
    <source>
        <dbReference type="EMBL" id="GMH71006.1"/>
    </source>
</evidence>
<evidence type="ECO:0000256" key="1">
    <source>
        <dbReference type="SAM" id="MobiDB-lite"/>
    </source>
</evidence>